<keyword evidence="7" id="KW-0694">RNA-binding</keyword>
<dbReference type="Gene3D" id="1.20.1530.20">
    <property type="match status" value="2"/>
</dbReference>
<gene>
    <name evidence="11" type="ORF">C1SCF055_LOCUS11505</name>
</gene>
<feature type="transmembrane region" description="Helical" evidence="9">
    <location>
        <begin position="918"/>
        <end position="945"/>
    </location>
</feature>
<dbReference type="InterPro" id="IPR004088">
    <property type="entry name" value="KH_dom_type_1"/>
</dbReference>
<feature type="compositionally biased region" description="Low complexity" evidence="8">
    <location>
        <begin position="1598"/>
        <end position="1610"/>
    </location>
</feature>
<feature type="region of interest" description="Disordered" evidence="8">
    <location>
        <begin position="1161"/>
        <end position="1183"/>
    </location>
</feature>
<evidence type="ECO:0000256" key="2">
    <source>
        <dbReference type="ARBA" id="ARBA00005551"/>
    </source>
</evidence>
<comment type="subcellular location">
    <subcellularLocation>
        <location evidence="1">Membrane</location>
        <topology evidence="1">Multi-pass membrane protein</topology>
    </subcellularLocation>
</comment>
<dbReference type="Gene3D" id="3.30.1370.10">
    <property type="entry name" value="K Homology domain, type 1"/>
    <property type="match status" value="1"/>
</dbReference>
<dbReference type="InterPro" id="IPR038770">
    <property type="entry name" value="Na+/solute_symporter_sf"/>
</dbReference>
<dbReference type="PANTHER" id="PTHR42751:SF3">
    <property type="entry name" value="SODIUM_GLUTAMATE SYMPORTER"/>
    <property type="match status" value="1"/>
</dbReference>
<dbReference type="InterPro" id="IPR006153">
    <property type="entry name" value="Cation/H_exchanger_TM"/>
</dbReference>
<evidence type="ECO:0000256" key="8">
    <source>
        <dbReference type="SAM" id="MobiDB-lite"/>
    </source>
</evidence>
<feature type="region of interest" description="Disordered" evidence="8">
    <location>
        <begin position="1577"/>
        <end position="1638"/>
    </location>
</feature>
<sequence length="1638" mass="178717">MAHMAMASMASMAPRSGGQRSNIFTPPGPSMVPEAAPMIPTLHSVLTGEVQMLTPKGALLRLSDQSPVRYLDGLLRRRPDEPAKSVGSKCFVKVVRIEAGMVIVDTKDVDQEVGKDLDPEHEKAEVEEWVDVPMAFVGRVIGKKGEQIRKICDESGADLRFDEAVRELELGSNTKRKTTGGVGDDMRKFLEAAQEDAEGHEEPEEQPEGDDLRAFLREAQADAPVMHPPMEEDEDEVQEAAGDLAAFLKEAKAAGEAAEDTPLAPRARTFVPAVEFIANSLENWDEMLYRKMGEAGVSLVYPENLSIFDKEGKAVDIERGLRQKHFPIRVRYILTSDTYAPKPAEQEPTEKAASKPEAEPQEEDRKNTKTAKASANRKDAIYISGAGGLSKKQVLQVFKSKNLPTPLTLDQVSSSDWLAVFQDVSDAQTALSGVEDHGHGLQFRMATIADIRQKAFNRFKQAPKEEFMRLRINGDSVDVRKAKIMVLDLLDELSGASKGPQRERRRGFAMEQTWAETNYGTIQNEETDGKDTKYVPREDETGPEKSVISIGLQLVIYGLAIALLVLIFVIPSPLIDPKGEGHHAEHIKQGRQMVMRNIIYGTLAAGCLAYLMQFLQQPLILGYLLGGVLVGPIGLRLIIDEHEIVTMSELGLIFLLFMIGLELNVEELVHLGRKICVSGLLQFPCCVAFHFLAFAALGMSGLPVDDRPLAGSIIPASCNILQHLIPGILTAIKARPLGTGIYSRVLRHVFNHDRGEVQLTASAVPCLQDKDEAKTEAGQISIGILIFQDVWAIIVLAVQNHLDSPRVFAIAKTFTIMLAMVSTSFLYAKYVMPVLLESVTLPEMKMVLSLCWCFFVCAAALLPFVSVSMELAALIAGASLASFSYSKELVHQIRYIRDFFITLYFVSLGLQIPIPSSHVIFCATCISMVVLLGRWLGIFCPIYFLGGDVRPAVLSTVNLSQVSEFALVIGGIGYKQGHLPRETLTLLSWVFILLAVLSAPLMDHTSTVAWHMVYQKASLTSPNVEKLADGLGALQNEESGADGSVEETLSVPVGRIGHLIGKELTGARLRVLKAEDEDEEPEEQKLLVSGTPKAVDLAKQHLAKYIPNLPEVDPTASGVPERRKIADAAPAPETATGPDLHGQRSRAAEVLAAAGRGRKAVKAVKEEARDRSSSTDSRTRVKRLRERKRGISLEETRAEKEYQIMLRKQKELDAAAARAEESAENARAYAQKVAEEDRLRAEEVDDCFDWEEDKGPSALGRLAVTSFGAGRVSRVVCTPQNRRYMSFDLFSGGSLQVPEARALPWLSVVENALGSRVSAPVPWVDQGESRKPPDGANWVVAEAHPQGRRLAFRLVTAAELFPRFVEATKLSQWPRLESLVYLVELSTTPETVGHIMPFRHDYRKSEKGYAKGDLLLLEGSRPGLQDVGIVRKVLYGAKGEKAAIIAAQKDPMNLSGTPRLAFQRCGAPEKTKREQITSLERMVLPLLAARLPSGATALGVGASLDSTFLRFFVRLSSQESVDKESPAAQGAAAAAAAVGALLGCQTEVFASSGPEAPAPTEATVPVPAAEKMAKVKEKVLKAAKKKAKERKKAEKAPSKSSSSSSSESSSDMFLLAMAKRGDKALGRTARAETQSAPT</sequence>
<evidence type="ECO:0000256" key="9">
    <source>
        <dbReference type="SAM" id="Phobius"/>
    </source>
</evidence>
<feature type="compositionally biased region" description="Basic and acidic residues" evidence="8">
    <location>
        <begin position="1163"/>
        <end position="1179"/>
    </location>
</feature>
<evidence type="ECO:0000313" key="11">
    <source>
        <dbReference type="EMBL" id="CAI3983941.1"/>
    </source>
</evidence>
<dbReference type="GO" id="GO:0015297">
    <property type="term" value="F:antiporter activity"/>
    <property type="evidence" value="ECO:0007669"/>
    <property type="project" value="InterPro"/>
</dbReference>
<name>A0A9P1C2P7_9DINO</name>
<dbReference type="PROSITE" id="PS50084">
    <property type="entry name" value="KH_TYPE_1"/>
    <property type="match status" value="1"/>
</dbReference>
<proteinExistence type="inferred from homology"/>
<dbReference type="EMBL" id="CAMXCT030000847">
    <property type="protein sequence ID" value="CAL4771253.1"/>
    <property type="molecule type" value="Genomic_DNA"/>
</dbReference>
<reference evidence="12" key="2">
    <citation type="submission" date="2024-04" db="EMBL/GenBank/DDBJ databases">
        <authorList>
            <person name="Chen Y."/>
            <person name="Shah S."/>
            <person name="Dougan E. K."/>
            <person name="Thang M."/>
            <person name="Chan C."/>
        </authorList>
    </citation>
    <scope>NUCLEOTIDE SEQUENCE [LARGE SCALE GENOMIC DNA]</scope>
</reference>
<feature type="transmembrane region" description="Helical" evidence="9">
    <location>
        <begin position="644"/>
        <end position="663"/>
    </location>
</feature>
<feature type="transmembrane region" description="Helical" evidence="9">
    <location>
        <begin position="619"/>
        <end position="638"/>
    </location>
</feature>
<evidence type="ECO:0000313" key="13">
    <source>
        <dbReference type="EMBL" id="CAL4771253.1"/>
    </source>
</evidence>
<feature type="transmembrane region" description="Helical" evidence="9">
    <location>
        <begin position="847"/>
        <end position="874"/>
    </location>
</feature>
<dbReference type="GO" id="GO:1902600">
    <property type="term" value="P:proton transmembrane transport"/>
    <property type="evidence" value="ECO:0007669"/>
    <property type="project" value="InterPro"/>
</dbReference>
<feature type="transmembrane region" description="Helical" evidence="9">
    <location>
        <begin position="554"/>
        <end position="574"/>
    </location>
</feature>
<evidence type="ECO:0000256" key="4">
    <source>
        <dbReference type="ARBA" id="ARBA00022692"/>
    </source>
</evidence>
<reference evidence="11" key="1">
    <citation type="submission" date="2022-10" db="EMBL/GenBank/DDBJ databases">
        <authorList>
            <person name="Chen Y."/>
            <person name="Dougan E. K."/>
            <person name="Chan C."/>
            <person name="Rhodes N."/>
            <person name="Thang M."/>
        </authorList>
    </citation>
    <scope>NUCLEOTIDE SEQUENCE</scope>
</reference>
<accession>A0A9P1C2P7</accession>
<evidence type="ECO:0000313" key="12">
    <source>
        <dbReference type="EMBL" id="CAL1137316.1"/>
    </source>
</evidence>
<keyword evidence="3" id="KW-0813">Transport</keyword>
<feature type="transmembrane region" description="Helical" evidence="9">
    <location>
        <begin position="777"/>
        <end position="798"/>
    </location>
</feature>
<feature type="domain" description="K Homology" evidence="10">
    <location>
        <begin position="124"/>
        <end position="198"/>
    </location>
</feature>
<feature type="region of interest" description="Disordered" evidence="8">
    <location>
        <begin position="339"/>
        <end position="374"/>
    </location>
</feature>
<organism evidence="11">
    <name type="scientific">Cladocopium goreaui</name>
    <dbReference type="NCBI Taxonomy" id="2562237"/>
    <lineage>
        <taxon>Eukaryota</taxon>
        <taxon>Sar</taxon>
        <taxon>Alveolata</taxon>
        <taxon>Dinophyceae</taxon>
        <taxon>Suessiales</taxon>
        <taxon>Symbiodiniaceae</taxon>
        <taxon>Cladocopium</taxon>
    </lineage>
</organism>
<protein>
    <submittedName>
        <fullName evidence="13">Glutathione-regulated potassium-efflux system protein KefB (K(+)/H(+) antiporter)</fullName>
    </submittedName>
</protein>
<dbReference type="GO" id="GO:0003723">
    <property type="term" value="F:RNA binding"/>
    <property type="evidence" value="ECO:0007669"/>
    <property type="project" value="UniProtKB-UniRule"/>
</dbReference>
<evidence type="ECO:0000256" key="6">
    <source>
        <dbReference type="ARBA" id="ARBA00023136"/>
    </source>
</evidence>
<feature type="compositionally biased region" description="Basic residues" evidence="8">
    <location>
        <begin position="1581"/>
        <end position="1590"/>
    </location>
</feature>
<feature type="domain" description="K Homology" evidence="10">
    <location>
        <begin position="1043"/>
        <end position="1107"/>
    </location>
</feature>
<feature type="transmembrane region" description="Helical" evidence="9">
    <location>
        <begin position="594"/>
        <end position="612"/>
    </location>
</feature>
<feature type="transmembrane region" description="Helical" evidence="9">
    <location>
        <begin position="895"/>
        <end position="912"/>
    </location>
</feature>
<evidence type="ECO:0000256" key="7">
    <source>
        <dbReference type="PROSITE-ProRule" id="PRU00117"/>
    </source>
</evidence>
<evidence type="ECO:0000313" key="14">
    <source>
        <dbReference type="Proteomes" id="UP001152797"/>
    </source>
</evidence>
<dbReference type="EMBL" id="CAMXCT010000847">
    <property type="protein sequence ID" value="CAI3983941.1"/>
    <property type="molecule type" value="Genomic_DNA"/>
</dbReference>
<evidence type="ECO:0000256" key="1">
    <source>
        <dbReference type="ARBA" id="ARBA00004141"/>
    </source>
</evidence>
<evidence type="ECO:0000256" key="5">
    <source>
        <dbReference type="ARBA" id="ARBA00022989"/>
    </source>
</evidence>
<comment type="similarity">
    <text evidence="2">Belongs to the monovalent cation:proton antiporter 2 (CPA2) transporter (TC 2.A.37) family.</text>
</comment>
<keyword evidence="4 9" id="KW-0812">Transmembrane</keyword>
<dbReference type="InterPro" id="IPR036612">
    <property type="entry name" value="KH_dom_type_1_sf"/>
</dbReference>
<keyword evidence="5 9" id="KW-1133">Transmembrane helix</keyword>
<feature type="transmembrane region" description="Helical" evidence="9">
    <location>
        <begin position="984"/>
        <end position="1002"/>
    </location>
</feature>
<dbReference type="PANTHER" id="PTHR42751">
    <property type="entry name" value="SODIUM/HYDROGEN EXCHANGER FAMILY/TRKA DOMAIN PROTEIN"/>
    <property type="match status" value="1"/>
</dbReference>
<feature type="transmembrane region" description="Helical" evidence="9">
    <location>
        <begin position="807"/>
        <end position="827"/>
    </location>
</feature>
<keyword evidence="6 9" id="KW-0472">Membrane</keyword>
<dbReference type="InterPro" id="IPR004087">
    <property type="entry name" value="KH_dom"/>
</dbReference>
<dbReference type="CDD" id="cd00105">
    <property type="entry name" value="KH-I"/>
    <property type="match status" value="2"/>
</dbReference>
<dbReference type="Pfam" id="PF00013">
    <property type="entry name" value="KH_1"/>
    <property type="match status" value="1"/>
</dbReference>
<dbReference type="Proteomes" id="UP001152797">
    <property type="component" value="Unassembled WGS sequence"/>
</dbReference>
<keyword evidence="14" id="KW-1185">Reference proteome</keyword>
<dbReference type="SMART" id="SM00322">
    <property type="entry name" value="KH"/>
    <property type="match status" value="2"/>
</dbReference>
<evidence type="ECO:0000256" key="3">
    <source>
        <dbReference type="ARBA" id="ARBA00022448"/>
    </source>
</evidence>
<feature type="compositionally biased region" description="Basic and acidic residues" evidence="8">
    <location>
        <begin position="344"/>
        <end position="367"/>
    </location>
</feature>
<comment type="caution">
    <text evidence="11">The sequence shown here is derived from an EMBL/GenBank/DDBJ whole genome shotgun (WGS) entry which is preliminary data.</text>
</comment>
<dbReference type="SUPFAM" id="SSF54791">
    <property type="entry name" value="Eukaryotic type KH-domain (KH-domain type I)"/>
    <property type="match status" value="2"/>
</dbReference>
<dbReference type="EMBL" id="CAMXCT020000847">
    <property type="protein sequence ID" value="CAL1137316.1"/>
    <property type="molecule type" value="Genomic_DNA"/>
</dbReference>
<feature type="transmembrane region" description="Helical" evidence="9">
    <location>
        <begin position="675"/>
        <end position="699"/>
    </location>
</feature>
<dbReference type="OrthoDB" id="1654420at2759"/>
<evidence type="ECO:0000259" key="10">
    <source>
        <dbReference type="SMART" id="SM00322"/>
    </source>
</evidence>
<dbReference type="GO" id="GO:0016020">
    <property type="term" value="C:membrane"/>
    <property type="evidence" value="ECO:0007669"/>
    <property type="project" value="UniProtKB-SubCell"/>
</dbReference>
<dbReference type="Pfam" id="PF00999">
    <property type="entry name" value="Na_H_Exchanger"/>
    <property type="match status" value="2"/>
</dbReference>